<dbReference type="GO" id="GO:0003676">
    <property type="term" value="F:nucleic acid binding"/>
    <property type="evidence" value="ECO:0007669"/>
    <property type="project" value="InterPro"/>
</dbReference>
<organism evidence="2 3">
    <name type="scientific">Candidatus Kerfeldbacteria bacterium CG08_land_8_20_14_0_20_42_7</name>
    <dbReference type="NCBI Taxonomy" id="2014245"/>
    <lineage>
        <taxon>Bacteria</taxon>
        <taxon>Candidatus Kerfeldiibacteriota</taxon>
    </lineage>
</organism>
<gene>
    <name evidence="2" type="ORF">COT25_03405</name>
</gene>
<dbReference type="EMBL" id="PEXV01000114">
    <property type="protein sequence ID" value="PIS41390.1"/>
    <property type="molecule type" value="Genomic_DNA"/>
</dbReference>
<evidence type="ECO:0000259" key="1">
    <source>
        <dbReference type="PROSITE" id="PS50994"/>
    </source>
</evidence>
<dbReference type="AlphaFoldDB" id="A0A2H0YSF5"/>
<dbReference type="Proteomes" id="UP000228711">
    <property type="component" value="Unassembled WGS sequence"/>
</dbReference>
<evidence type="ECO:0000313" key="3">
    <source>
        <dbReference type="Proteomes" id="UP000228711"/>
    </source>
</evidence>
<reference evidence="3" key="1">
    <citation type="submission" date="2017-09" db="EMBL/GenBank/DDBJ databases">
        <title>Depth-based differentiation of microbial function through sediment-hosted aquifers and enrichment of novel symbionts in the deep terrestrial subsurface.</title>
        <authorList>
            <person name="Probst A.J."/>
            <person name="Ladd B."/>
            <person name="Jarett J.K."/>
            <person name="Geller-Mcgrath D.E."/>
            <person name="Sieber C.M.K."/>
            <person name="Emerson J.B."/>
            <person name="Anantharaman K."/>
            <person name="Thomas B.C."/>
            <person name="Malmstrom R."/>
            <person name="Stieglmeier M."/>
            <person name="Klingl A."/>
            <person name="Woyke T."/>
            <person name="Ryan C.M."/>
            <person name="Banfield J.F."/>
        </authorList>
    </citation>
    <scope>NUCLEOTIDE SEQUENCE [LARGE SCALE GENOMIC DNA]</scope>
</reference>
<dbReference type="InterPro" id="IPR012337">
    <property type="entry name" value="RNaseH-like_sf"/>
</dbReference>
<name>A0A2H0YSF5_9BACT</name>
<dbReference type="InterPro" id="IPR001584">
    <property type="entry name" value="Integrase_cat-core"/>
</dbReference>
<sequence length="117" mass="14006">AKTSNNAIIALQNAQKYFRFPIVSIQTDNGSEFRGNFHTWLVKHDIPHYFIPKHSPYWNVQVERIHKTVDDEYYLNPNRPWKTLAEWIYFYNFERLHQTLNGLTPHEKVLESVTLDC</sequence>
<comment type="caution">
    <text evidence="2">The sequence shown here is derived from an EMBL/GenBank/DDBJ whole genome shotgun (WGS) entry which is preliminary data.</text>
</comment>
<evidence type="ECO:0000313" key="2">
    <source>
        <dbReference type="EMBL" id="PIS41390.1"/>
    </source>
</evidence>
<dbReference type="Pfam" id="PF13683">
    <property type="entry name" value="rve_3"/>
    <property type="match status" value="1"/>
</dbReference>
<dbReference type="Gene3D" id="3.30.420.10">
    <property type="entry name" value="Ribonuclease H-like superfamily/Ribonuclease H"/>
    <property type="match status" value="1"/>
</dbReference>
<proteinExistence type="predicted"/>
<dbReference type="SUPFAM" id="SSF53098">
    <property type="entry name" value="Ribonuclease H-like"/>
    <property type="match status" value="1"/>
</dbReference>
<dbReference type="InterPro" id="IPR036397">
    <property type="entry name" value="RNaseH_sf"/>
</dbReference>
<feature type="domain" description="Integrase catalytic" evidence="1">
    <location>
        <begin position="1"/>
        <end position="113"/>
    </location>
</feature>
<protein>
    <recommendedName>
        <fullName evidence="1">Integrase catalytic domain-containing protein</fullName>
    </recommendedName>
</protein>
<feature type="non-terminal residue" evidence="2">
    <location>
        <position position="1"/>
    </location>
</feature>
<dbReference type="GO" id="GO:0015074">
    <property type="term" value="P:DNA integration"/>
    <property type="evidence" value="ECO:0007669"/>
    <property type="project" value="InterPro"/>
</dbReference>
<dbReference type="PROSITE" id="PS50994">
    <property type="entry name" value="INTEGRASE"/>
    <property type="match status" value="1"/>
</dbReference>
<accession>A0A2H0YSF5</accession>